<gene>
    <name evidence="1" type="ORF">NP589_20340</name>
</gene>
<evidence type="ECO:0000313" key="2">
    <source>
        <dbReference type="Proteomes" id="UP001524570"/>
    </source>
</evidence>
<dbReference type="SUPFAM" id="SSF51735">
    <property type="entry name" value="NAD(P)-binding Rossmann-fold domains"/>
    <property type="match status" value="1"/>
</dbReference>
<keyword evidence="2" id="KW-1185">Reference proteome</keyword>
<protein>
    <recommendedName>
        <fullName evidence="3">NAD-dependent epimerase/dehydratase domain-containing protein</fullName>
    </recommendedName>
</protein>
<sequence length="264" mass="29336">MKNRVVVVFGGSGGVGSLLMACLKSYSGLTIVTCGRRAPAAEFPHYSWSFGENSPIPGIIGDYPDNPIIVLYSAIHWPTCGDDINVNLSALCSVENSLPAGSKFISMSSLVVNTRSDTWYAKLKRKEELFCREHSLVSMRLGLIDSNRPFGQSNMFLSLANFLHVVPIPFPSAKVILSSENEICKRLNQYIFDDNNLLPSVVDICSNKLSFIDAVRYILHKHNAKAICVPVPKFITHICVYICAKHFPDSWFSERLRGLQAFSD</sequence>
<dbReference type="Proteomes" id="UP001524570">
    <property type="component" value="Unassembled WGS sequence"/>
</dbReference>
<proteinExistence type="predicted"/>
<reference evidence="1 2" key="1">
    <citation type="submission" date="2022-07" db="EMBL/GenBank/DDBJ databases">
        <title>Methylomonas rivi sp. nov., Methylomonas rosea sp. nov., Methylomonas aureus sp. nov. and Methylomonas subterranea sp. nov., four novel methanotrophs isolated from a freshwater creek and the deep terrestrial subsurface.</title>
        <authorList>
            <person name="Abin C."/>
            <person name="Sankaranarayanan K."/>
            <person name="Garner C."/>
            <person name="Sindelar R."/>
            <person name="Kotary K."/>
            <person name="Garner R."/>
            <person name="Barclay S."/>
            <person name="Lawson P."/>
            <person name="Krumholz L."/>
        </authorList>
    </citation>
    <scope>NUCLEOTIDE SEQUENCE [LARGE SCALE GENOMIC DNA]</scope>
    <source>
        <strain evidence="1 2">WSC-7</strain>
    </source>
</reference>
<dbReference type="PROSITE" id="PS51257">
    <property type="entry name" value="PROKAR_LIPOPROTEIN"/>
    <property type="match status" value="1"/>
</dbReference>
<evidence type="ECO:0008006" key="3">
    <source>
        <dbReference type="Google" id="ProtNLM"/>
    </source>
</evidence>
<accession>A0ABT1TYC9</accession>
<evidence type="ECO:0000313" key="1">
    <source>
        <dbReference type="EMBL" id="MCQ8119779.1"/>
    </source>
</evidence>
<dbReference type="Gene3D" id="3.40.50.720">
    <property type="entry name" value="NAD(P)-binding Rossmann-like Domain"/>
    <property type="match status" value="1"/>
</dbReference>
<dbReference type="EMBL" id="JANIBL010000093">
    <property type="protein sequence ID" value="MCQ8119779.1"/>
    <property type="molecule type" value="Genomic_DNA"/>
</dbReference>
<dbReference type="InterPro" id="IPR036291">
    <property type="entry name" value="NAD(P)-bd_dom_sf"/>
</dbReference>
<organism evidence="1 2">
    <name type="scientific">Methylomonas rosea</name>
    <dbReference type="NCBI Taxonomy" id="2952227"/>
    <lineage>
        <taxon>Bacteria</taxon>
        <taxon>Pseudomonadati</taxon>
        <taxon>Pseudomonadota</taxon>
        <taxon>Gammaproteobacteria</taxon>
        <taxon>Methylococcales</taxon>
        <taxon>Methylococcaceae</taxon>
        <taxon>Methylomonas</taxon>
    </lineage>
</organism>
<dbReference type="RefSeq" id="WP_256608607.1">
    <property type="nucleotide sequence ID" value="NZ_JANIBL010000093.1"/>
</dbReference>
<name>A0ABT1TYC9_9GAMM</name>
<comment type="caution">
    <text evidence="1">The sequence shown here is derived from an EMBL/GenBank/DDBJ whole genome shotgun (WGS) entry which is preliminary data.</text>
</comment>